<dbReference type="InterPro" id="IPR051044">
    <property type="entry name" value="MAG_DAG_Lipase"/>
</dbReference>
<organism evidence="3 4">
    <name type="scientific">Hominenteromicrobium mulieris</name>
    <dbReference type="NCBI Taxonomy" id="2885357"/>
    <lineage>
        <taxon>Bacteria</taxon>
        <taxon>Bacillati</taxon>
        <taxon>Bacillota</taxon>
        <taxon>Clostridia</taxon>
        <taxon>Eubacteriales</taxon>
        <taxon>Oscillospiraceae</taxon>
        <taxon>Hominenteromicrobium</taxon>
    </lineage>
</organism>
<dbReference type="InterPro" id="IPR029058">
    <property type="entry name" value="AB_hydrolase_fold"/>
</dbReference>
<dbReference type="Pfam" id="PF12146">
    <property type="entry name" value="Hydrolase_4"/>
    <property type="match status" value="1"/>
</dbReference>
<name>A0AAE3AJN5_9FIRM</name>
<feature type="compositionally biased region" description="Acidic residues" evidence="1">
    <location>
        <begin position="356"/>
        <end position="366"/>
    </location>
</feature>
<dbReference type="PANTHER" id="PTHR11614">
    <property type="entry name" value="PHOSPHOLIPASE-RELATED"/>
    <property type="match status" value="1"/>
</dbReference>
<reference evidence="3" key="1">
    <citation type="submission" date="2021-10" db="EMBL/GenBank/DDBJ databases">
        <title>Anaerobic single-cell dispensing facilitates the cultivation of human gut bacteria.</title>
        <authorList>
            <person name="Afrizal A."/>
        </authorList>
    </citation>
    <scope>NUCLEOTIDE SEQUENCE</scope>
    <source>
        <strain evidence="3">CLA-AA-H250</strain>
    </source>
</reference>
<proteinExistence type="predicted"/>
<feature type="compositionally biased region" description="Basic and acidic residues" evidence="1">
    <location>
        <begin position="345"/>
        <end position="355"/>
    </location>
</feature>
<feature type="region of interest" description="Disordered" evidence="1">
    <location>
        <begin position="314"/>
        <end position="366"/>
    </location>
</feature>
<dbReference type="RefSeq" id="WP_308449158.1">
    <property type="nucleotide sequence ID" value="NZ_JAJEQC010000006.1"/>
</dbReference>
<dbReference type="SUPFAM" id="SSF53474">
    <property type="entry name" value="alpha/beta-Hydrolases"/>
    <property type="match status" value="1"/>
</dbReference>
<dbReference type="InterPro" id="IPR022742">
    <property type="entry name" value="Hydrolase_4"/>
</dbReference>
<evidence type="ECO:0000259" key="2">
    <source>
        <dbReference type="Pfam" id="PF12146"/>
    </source>
</evidence>
<protein>
    <submittedName>
        <fullName evidence="3">Alpha/beta hydrolase</fullName>
    </submittedName>
</protein>
<gene>
    <name evidence="3" type="ORF">LKD31_07105</name>
</gene>
<evidence type="ECO:0000313" key="4">
    <source>
        <dbReference type="Proteomes" id="UP001199424"/>
    </source>
</evidence>
<evidence type="ECO:0000313" key="3">
    <source>
        <dbReference type="EMBL" id="MCC2136782.1"/>
    </source>
</evidence>
<dbReference type="Proteomes" id="UP001199424">
    <property type="component" value="Unassembled WGS sequence"/>
</dbReference>
<accession>A0AAE3AJN5</accession>
<dbReference type="GO" id="GO:0016787">
    <property type="term" value="F:hydrolase activity"/>
    <property type="evidence" value="ECO:0007669"/>
    <property type="project" value="UniProtKB-KW"/>
</dbReference>
<evidence type="ECO:0000256" key="1">
    <source>
        <dbReference type="SAM" id="MobiDB-lite"/>
    </source>
</evidence>
<feature type="domain" description="Serine aminopeptidase S33" evidence="2">
    <location>
        <begin position="27"/>
        <end position="291"/>
    </location>
</feature>
<dbReference type="AlphaFoldDB" id="A0AAE3AJN5"/>
<dbReference type="EMBL" id="JAJEQC010000006">
    <property type="protein sequence ID" value="MCC2136782.1"/>
    <property type="molecule type" value="Genomic_DNA"/>
</dbReference>
<sequence length="366" mass="41198">MKVSEFTFDSSTAHNKIFTRLYEPDGEPKAVLQISHGMAEHSALYKPFCEYMAQRGFVVVINDHLGHGRSVTSGALYGHFGEKGGLYNVVEDQRNLQSIMREKYPELPYFLMGHSMGSFIAREFAAAYGNSLTAVVFMGTSAGISTAMWKAERTYLNMLKKAKGAQAKIPSLEKIATGPYNKKFKPNRTNYDWVTSKEEEVDRFVNDPLCGFPLTVQGYIDLGTLLYAINTDQWYRRVPKDLPILLISGENDPVGDMGKGVRRVFDKLNKTGHDVKLTLYPRIRHALITEMNSAQVYEDLYAFFSSHLPKAEEPVYEKETEAEPEVSTETEISVENPAAEEEKETEAAAAEKYDDMPEENAELPVI</sequence>
<keyword evidence="4" id="KW-1185">Reference proteome</keyword>
<keyword evidence="3" id="KW-0378">Hydrolase</keyword>
<dbReference type="Gene3D" id="3.40.50.1820">
    <property type="entry name" value="alpha/beta hydrolase"/>
    <property type="match status" value="1"/>
</dbReference>
<comment type="caution">
    <text evidence="3">The sequence shown here is derived from an EMBL/GenBank/DDBJ whole genome shotgun (WGS) entry which is preliminary data.</text>
</comment>